<keyword evidence="2" id="KW-1185">Reference proteome</keyword>
<gene>
    <name evidence="1" type="ORF">SM757_10490</name>
</gene>
<dbReference type="NCBIfam" id="TIGR01634">
    <property type="entry name" value="tail_P2_I"/>
    <property type="match status" value="1"/>
</dbReference>
<sequence length="221" mass="23432">MADATLLPPNATALERAVATACIPATDLPVPLREAWNPTSCPAPLLPWLAWAWSVDAWDTTQMDEAAQRAAIASSLDVKRHKGTAGAMRRAIDALGATVRVQEWFAQAPQGEPYTYRLHVDVTQSGVSLPQLQQLLRTAQQTANLRSHLSDVTVTVTSEAAITWAAAACSGHEISVAYVPPLAYSDGSPAFGLINDALLNGEDNTVAAIQALHACIASLDL</sequence>
<organism evidence="1 2">
    <name type="scientific">Azohydromonas lata</name>
    <dbReference type="NCBI Taxonomy" id="45677"/>
    <lineage>
        <taxon>Bacteria</taxon>
        <taxon>Pseudomonadati</taxon>
        <taxon>Pseudomonadota</taxon>
        <taxon>Betaproteobacteria</taxon>
        <taxon>Burkholderiales</taxon>
        <taxon>Sphaerotilaceae</taxon>
        <taxon>Azohydromonas</taxon>
    </lineage>
</organism>
<dbReference type="InterPro" id="IPR006521">
    <property type="entry name" value="Tail_protein_I"/>
</dbReference>
<accession>A0ABU5IEM9</accession>
<reference evidence="1 2" key="1">
    <citation type="submission" date="2023-11" db="EMBL/GenBank/DDBJ databases">
        <title>Draft genome of Azohydromonas lata strain H1 (DSM1123), a polyhydroxyalkanoate producer.</title>
        <authorList>
            <person name="Traversa D."/>
            <person name="D'Addabbo P."/>
            <person name="Pazzani C."/>
            <person name="Manzari C."/>
            <person name="Chiara M."/>
            <person name="Scrascia M."/>
        </authorList>
    </citation>
    <scope>NUCLEOTIDE SEQUENCE [LARGE SCALE GENOMIC DNA]</scope>
    <source>
        <strain evidence="1 2">H1</strain>
    </source>
</reference>
<evidence type="ECO:0000313" key="1">
    <source>
        <dbReference type="EMBL" id="MDZ5456996.1"/>
    </source>
</evidence>
<name>A0ABU5IEM9_9BURK</name>
<protein>
    <submittedName>
        <fullName evidence="1">Phage tail protein I</fullName>
    </submittedName>
</protein>
<evidence type="ECO:0000313" key="2">
    <source>
        <dbReference type="Proteomes" id="UP001293718"/>
    </source>
</evidence>
<dbReference type="EMBL" id="JAXOJX010000013">
    <property type="protein sequence ID" value="MDZ5456996.1"/>
    <property type="molecule type" value="Genomic_DNA"/>
</dbReference>
<dbReference type="Pfam" id="PF09684">
    <property type="entry name" value="Tail_P2_I"/>
    <property type="match status" value="1"/>
</dbReference>
<comment type="caution">
    <text evidence="1">The sequence shown here is derived from an EMBL/GenBank/DDBJ whole genome shotgun (WGS) entry which is preliminary data.</text>
</comment>
<dbReference type="RefSeq" id="WP_322465424.1">
    <property type="nucleotide sequence ID" value="NZ_JAXOJX010000013.1"/>
</dbReference>
<dbReference type="Proteomes" id="UP001293718">
    <property type="component" value="Unassembled WGS sequence"/>
</dbReference>
<proteinExistence type="predicted"/>